<proteinExistence type="predicted"/>
<reference evidence="1" key="1">
    <citation type="submission" date="2018-03" db="EMBL/GenBank/DDBJ databases">
        <title>Twenty-four Novel Viral Genomes identified from the Dushanzi Mud Volcanic Sediment in Xinjiang, China.</title>
        <authorList>
            <person name="Han L."/>
        </authorList>
    </citation>
    <scope>NUCLEOTIDE SEQUENCE</scope>
</reference>
<protein>
    <submittedName>
        <fullName evidence="1">Capsid protein VP2-related protein</fullName>
    </submittedName>
</protein>
<accession>A0A2R3UAM0</accession>
<sequence>MAFGVDDLLMGGLSGIGGLVNNLFAGDRQEDAQAFNAQQAQINRDFEERMSSTAYQRSMADMEKAGLNPILAYQKGGASSPSGSMASTTAAPVHDVISTGINTALAHQKAQQENENMKSINENIMKDTRLKIIQGNKADAETLTELNRPENVSAGTAKLKQEVEKGMADAVKSKLDAAYYANSAGAISRGIGTAGEEARRASSALSNVMNPVKTFNQVWKDRTDRGM</sequence>
<evidence type="ECO:0000313" key="1">
    <source>
        <dbReference type="EMBL" id="AVQ10276.1"/>
    </source>
</evidence>
<name>A0A2R3UAM0_9VIRU</name>
<organism evidence="1">
    <name type="scientific">Gokushovirinae environmental samples</name>
    <dbReference type="NCBI Taxonomy" id="1478972"/>
    <lineage>
        <taxon>Viruses</taxon>
        <taxon>Monodnaviria</taxon>
        <taxon>Sangervirae</taxon>
        <taxon>Phixviricota</taxon>
        <taxon>Malgrandaviricetes</taxon>
        <taxon>Petitvirales</taxon>
        <taxon>Microviridae</taxon>
        <taxon>environmental samples</taxon>
    </lineage>
</organism>
<dbReference type="EMBL" id="MH029531">
    <property type="protein sequence ID" value="AVQ10276.1"/>
    <property type="molecule type" value="Genomic_DNA"/>
</dbReference>